<keyword evidence="1" id="KW-1133">Transmembrane helix</keyword>
<dbReference type="EMBL" id="QTTT01000001">
    <property type="protein sequence ID" value="REE99446.1"/>
    <property type="molecule type" value="Genomic_DNA"/>
</dbReference>
<comment type="caution">
    <text evidence="2">The sequence shown here is derived from an EMBL/GenBank/DDBJ whole genome shotgun (WGS) entry which is preliminary data.</text>
</comment>
<name>A0A3D9SU17_9ACTN</name>
<evidence type="ECO:0000313" key="3">
    <source>
        <dbReference type="Proteomes" id="UP000256661"/>
    </source>
</evidence>
<keyword evidence="1" id="KW-0472">Membrane</keyword>
<gene>
    <name evidence="2" type="ORF">DFJ69_4959</name>
</gene>
<feature type="transmembrane region" description="Helical" evidence="1">
    <location>
        <begin position="99"/>
        <end position="122"/>
    </location>
</feature>
<keyword evidence="3" id="KW-1185">Reference proteome</keyword>
<proteinExistence type="predicted"/>
<dbReference type="Proteomes" id="UP000256661">
    <property type="component" value="Unassembled WGS sequence"/>
</dbReference>
<organism evidence="2 3">
    <name type="scientific">Thermomonospora umbrina</name>
    <dbReference type="NCBI Taxonomy" id="111806"/>
    <lineage>
        <taxon>Bacteria</taxon>
        <taxon>Bacillati</taxon>
        <taxon>Actinomycetota</taxon>
        <taxon>Actinomycetes</taxon>
        <taxon>Streptosporangiales</taxon>
        <taxon>Thermomonosporaceae</taxon>
        <taxon>Thermomonospora</taxon>
    </lineage>
</organism>
<evidence type="ECO:0000256" key="1">
    <source>
        <dbReference type="SAM" id="Phobius"/>
    </source>
</evidence>
<protein>
    <submittedName>
        <fullName evidence="2">Uncharacterized protein</fullName>
    </submittedName>
</protein>
<keyword evidence="1" id="KW-0812">Transmembrane</keyword>
<dbReference type="AlphaFoldDB" id="A0A3D9SU17"/>
<evidence type="ECO:0000313" key="2">
    <source>
        <dbReference type="EMBL" id="REE99446.1"/>
    </source>
</evidence>
<reference evidence="2 3" key="1">
    <citation type="submission" date="2018-08" db="EMBL/GenBank/DDBJ databases">
        <title>Sequencing the genomes of 1000 actinobacteria strains.</title>
        <authorList>
            <person name="Klenk H.-P."/>
        </authorList>
    </citation>
    <scope>NUCLEOTIDE SEQUENCE [LARGE SCALE GENOMIC DNA]</scope>
    <source>
        <strain evidence="2 3">DSM 43927</strain>
    </source>
</reference>
<accession>A0A3D9SU17</accession>
<sequence length="130" mass="12916">MAPLSPYGDRHAHIMITFSARLGVTGALAALLLAFGVLLATPAAAQGRGSATVPAGDRIVPSAAPGEAWPGAATPEAPVDVIATKGPSAEKDGSGGGGFARWLMIGSGLLLGLGIGFVLVFLRKGPSSRD</sequence>